<comment type="caution">
    <text evidence="1">The sequence shown here is derived from an EMBL/GenBank/DDBJ whole genome shotgun (WGS) entry which is preliminary data.</text>
</comment>
<dbReference type="AlphaFoldDB" id="A0A401XHM8"/>
<name>A0A401XHM8_9FLAO</name>
<dbReference type="RefSeq" id="WP_124396603.1">
    <property type="nucleotide sequence ID" value="NZ_BHZE01000001.1"/>
</dbReference>
<evidence type="ECO:0008006" key="3">
    <source>
        <dbReference type="Google" id="ProtNLM"/>
    </source>
</evidence>
<keyword evidence="2" id="KW-1185">Reference proteome</keyword>
<organism evidence="1 2">
    <name type="scientific">Thermaurantimonas aggregans</name>
    <dbReference type="NCBI Taxonomy" id="2173829"/>
    <lineage>
        <taxon>Bacteria</taxon>
        <taxon>Pseudomonadati</taxon>
        <taxon>Bacteroidota</taxon>
        <taxon>Flavobacteriia</taxon>
        <taxon>Flavobacteriales</taxon>
        <taxon>Schleiferiaceae</taxon>
        <taxon>Thermaurantimonas</taxon>
    </lineage>
</organism>
<evidence type="ECO:0000313" key="1">
    <source>
        <dbReference type="EMBL" id="GCD76520.1"/>
    </source>
</evidence>
<sequence>MYPSIASNTCNKLTDLYAMCWWSTDENIYFKAARTPPSPAYRYQNPENTLVLYKDKFEQGIKLVEIFDVDQHITVNDISGKILFRGNVSEVQNILNQFSKGIYLITAKNGINKKLLIQ</sequence>
<dbReference type="EMBL" id="BHZE01000001">
    <property type="protein sequence ID" value="GCD76520.1"/>
    <property type="molecule type" value="Genomic_DNA"/>
</dbReference>
<evidence type="ECO:0000313" key="2">
    <source>
        <dbReference type="Proteomes" id="UP000286715"/>
    </source>
</evidence>
<accession>A0A401XHM8</accession>
<dbReference type="OrthoDB" id="9809583at2"/>
<protein>
    <recommendedName>
        <fullName evidence="3">Secretion system C-terminal sorting domain-containing protein</fullName>
    </recommendedName>
</protein>
<proteinExistence type="predicted"/>
<dbReference type="Proteomes" id="UP000286715">
    <property type="component" value="Unassembled WGS sequence"/>
</dbReference>
<gene>
    <name evidence="1" type="ORF">JCM31826_00020</name>
</gene>
<reference evidence="1 2" key="1">
    <citation type="submission" date="2018-11" db="EMBL/GenBank/DDBJ databases">
        <title>Schleiferia aggregans sp. nov., a moderately thermophilic heterotrophic bacterium isolated from microbial mats at a terrestrial hot spring.</title>
        <authorList>
            <person name="Iino T."/>
            <person name="Ohkuma M."/>
            <person name="Haruta S."/>
        </authorList>
    </citation>
    <scope>NUCLEOTIDE SEQUENCE [LARGE SCALE GENOMIC DNA]</scope>
    <source>
        <strain evidence="1 2">LA</strain>
    </source>
</reference>